<dbReference type="SUPFAM" id="SSF51695">
    <property type="entry name" value="PLC-like phosphodiesterases"/>
    <property type="match status" value="2"/>
</dbReference>
<dbReference type="PANTHER" id="PTHR46211">
    <property type="entry name" value="GLYCEROPHOSPHORYL DIESTER PHOSPHODIESTERASE"/>
    <property type="match status" value="1"/>
</dbReference>
<dbReference type="PANTHER" id="PTHR46211:SF14">
    <property type="entry name" value="GLYCEROPHOSPHODIESTER PHOSPHODIESTERASE"/>
    <property type="match status" value="1"/>
</dbReference>
<accession>A0A6I6JNW7</accession>
<evidence type="ECO:0000259" key="1">
    <source>
        <dbReference type="PROSITE" id="PS51704"/>
    </source>
</evidence>
<feature type="domain" description="GP-PDE" evidence="1">
    <location>
        <begin position="279"/>
        <end position="517"/>
    </location>
</feature>
<dbReference type="GO" id="GO:0008081">
    <property type="term" value="F:phosphoric diester hydrolase activity"/>
    <property type="evidence" value="ECO:0007669"/>
    <property type="project" value="InterPro"/>
</dbReference>
<gene>
    <name evidence="2" type="ORF">GM418_13465</name>
</gene>
<dbReference type="InterPro" id="IPR030395">
    <property type="entry name" value="GP_PDE_dom"/>
</dbReference>
<organism evidence="2 3">
    <name type="scientific">Maribellus comscasis</name>
    <dbReference type="NCBI Taxonomy" id="2681766"/>
    <lineage>
        <taxon>Bacteria</taxon>
        <taxon>Pseudomonadati</taxon>
        <taxon>Bacteroidota</taxon>
        <taxon>Bacteroidia</taxon>
        <taxon>Marinilabiliales</taxon>
        <taxon>Prolixibacteraceae</taxon>
        <taxon>Maribellus</taxon>
    </lineage>
</organism>
<sequence length="517" mass="60079">MKTLKNILVFGFFVMLIAGCSSKNSNEFSDTKSAEKATAKIEIVNHRGANRLAPENTFASARKAIENGAEFVEVDVRRSKDGVYYLLHDQSLDCTTNGTGQISETLSTVIDTLDAGSWFSYEFSGEKVPRLKEYLQWIKGKAKVYFDVKDASLSELTDIIKNAEMENNCFFWFSDNKIAKEFHQKYPGIALKINAYSIEVLDSVKVNYNPQIIECSVDNLSDEFIDACHKRDLKVMPWIPGNDMEAYRITLQKNVDMINLDNPDIFSSMQENNGDFKGYKLIAHRGGITEGKYSEYDPESIREAINRGYYMLEIDIRQTKDGILILNHDPDFNKFFNNPKKVKEMNWEEIKQLRSVKGNFRPMLLEELAQMCSGKIKFMLDLKEDNPTIEYYRKLEEILEKYDLLTNAYFIDNDAKKYFRGKAKFNFRVHEAEKIKDELSQGKNVACNYFLFDNANRINSEIVKWCQQNSITIVPSVNDFHYRYENDMRGAKRDIEFLKECGITEFQIDSQYDRWLR</sequence>
<reference evidence="2 3" key="1">
    <citation type="submission" date="2019-11" db="EMBL/GenBank/DDBJ databases">
        <authorList>
            <person name="Zheng R.K."/>
            <person name="Sun C.M."/>
        </authorList>
    </citation>
    <scope>NUCLEOTIDE SEQUENCE [LARGE SCALE GENOMIC DNA]</scope>
    <source>
        <strain evidence="2 3">WC007</strain>
    </source>
</reference>
<dbReference type="KEGG" id="mcos:GM418_13465"/>
<dbReference type="PROSITE" id="PS51257">
    <property type="entry name" value="PROKAR_LIPOPROTEIN"/>
    <property type="match status" value="1"/>
</dbReference>
<dbReference type="Proteomes" id="UP000428260">
    <property type="component" value="Chromosome"/>
</dbReference>
<dbReference type="AlphaFoldDB" id="A0A6I6JNW7"/>
<dbReference type="Gene3D" id="3.20.20.190">
    <property type="entry name" value="Phosphatidylinositol (PI) phosphodiesterase"/>
    <property type="match status" value="2"/>
</dbReference>
<name>A0A6I6JNW7_9BACT</name>
<proteinExistence type="predicted"/>
<dbReference type="RefSeq" id="WP_158867132.1">
    <property type="nucleotide sequence ID" value="NZ_CP046401.1"/>
</dbReference>
<dbReference type="InterPro" id="IPR017946">
    <property type="entry name" value="PLC-like_Pdiesterase_TIM-brl"/>
</dbReference>
<evidence type="ECO:0000313" key="3">
    <source>
        <dbReference type="Proteomes" id="UP000428260"/>
    </source>
</evidence>
<dbReference type="CDD" id="cd08566">
    <property type="entry name" value="GDPD_AtGDE_like"/>
    <property type="match status" value="1"/>
</dbReference>
<keyword evidence="3" id="KW-1185">Reference proteome</keyword>
<feature type="domain" description="GP-PDE" evidence="1">
    <location>
        <begin position="41"/>
        <end position="270"/>
    </location>
</feature>
<dbReference type="GO" id="GO:0006629">
    <property type="term" value="P:lipid metabolic process"/>
    <property type="evidence" value="ECO:0007669"/>
    <property type="project" value="InterPro"/>
</dbReference>
<protein>
    <recommendedName>
        <fullName evidence="1">GP-PDE domain-containing protein</fullName>
    </recommendedName>
</protein>
<dbReference type="Pfam" id="PF03009">
    <property type="entry name" value="GDPD"/>
    <property type="match status" value="2"/>
</dbReference>
<dbReference type="PROSITE" id="PS51704">
    <property type="entry name" value="GP_PDE"/>
    <property type="match status" value="2"/>
</dbReference>
<dbReference type="EMBL" id="CP046401">
    <property type="protein sequence ID" value="QGY44635.1"/>
    <property type="molecule type" value="Genomic_DNA"/>
</dbReference>
<evidence type="ECO:0000313" key="2">
    <source>
        <dbReference type="EMBL" id="QGY44635.1"/>
    </source>
</evidence>